<organism evidence="3 4">
    <name type="scientific">Papilio xuthus</name>
    <name type="common">Asian swallowtail butterfly</name>
    <dbReference type="NCBI Taxonomy" id="66420"/>
    <lineage>
        <taxon>Eukaryota</taxon>
        <taxon>Metazoa</taxon>
        <taxon>Ecdysozoa</taxon>
        <taxon>Arthropoda</taxon>
        <taxon>Hexapoda</taxon>
        <taxon>Insecta</taxon>
        <taxon>Pterygota</taxon>
        <taxon>Neoptera</taxon>
        <taxon>Endopterygota</taxon>
        <taxon>Lepidoptera</taxon>
        <taxon>Glossata</taxon>
        <taxon>Ditrysia</taxon>
        <taxon>Papilionoidea</taxon>
        <taxon>Papilionidae</taxon>
        <taxon>Papilioninae</taxon>
        <taxon>Papilio</taxon>
    </lineage>
</organism>
<feature type="coiled-coil region" evidence="1">
    <location>
        <begin position="464"/>
        <end position="574"/>
    </location>
</feature>
<feature type="coiled-coil region" evidence="1">
    <location>
        <begin position="338"/>
        <end position="400"/>
    </location>
</feature>
<evidence type="ECO:0000256" key="2">
    <source>
        <dbReference type="SAM" id="MobiDB-lite"/>
    </source>
</evidence>
<dbReference type="AlphaFoldDB" id="A0A194Q2H1"/>
<feature type="region of interest" description="Disordered" evidence="2">
    <location>
        <begin position="760"/>
        <end position="779"/>
    </location>
</feature>
<protein>
    <submittedName>
        <fullName evidence="3">Uncharacterized protein C10orf118</fullName>
    </submittedName>
</protein>
<dbReference type="GO" id="GO:0031267">
    <property type="term" value="F:small GTPase binding"/>
    <property type="evidence" value="ECO:0007669"/>
    <property type="project" value="TreeGrafter"/>
</dbReference>
<dbReference type="GO" id="GO:0005802">
    <property type="term" value="C:trans-Golgi network"/>
    <property type="evidence" value="ECO:0007669"/>
    <property type="project" value="TreeGrafter"/>
</dbReference>
<feature type="compositionally biased region" description="Polar residues" evidence="2">
    <location>
        <begin position="916"/>
        <end position="933"/>
    </location>
</feature>
<feature type="compositionally biased region" description="Basic and acidic residues" evidence="2">
    <location>
        <begin position="59"/>
        <end position="74"/>
    </location>
</feature>
<name>A0A194Q2H1_PAPXU</name>
<gene>
    <name evidence="3" type="ORF">RR46_05378</name>
</gene>
<dbReference type="PANTHER" id="PTHR18911:SF5">
    <property type="entry name" value="COILED-COIL DOMAIN-CONTAINING PROTEIN 186"/>
    <property type="match status" value="1"/>
</dbReference>
<reference evidence="3 4" key="1">
    <citation type="journal article" date="2015" name="Nat. Commun.">
        <title>Outbred genome sequencing and CRISPR/Cas9 gene editing in butterflies.</title>
        <authorList>
            <person name="Li X."/>
            <person name="Fan D."/>
            <person name="Zhang W."/>
            <person name="Liu G."/>
            <person name="Zhang L."/>
            <person name="Zhao L."/>
            <person name="Fang X."/>
            <person name="Chen L."/>
            <person name="Dong Y."/>
            <person name="Chen Y."/>
            <person name="Ding Y."/>
            <person name="Zhao R."/>
            <person name="Feng M."/>
            <person name="Zhu Y."/>
            <person name="Feng Y."/>
            <person name="Jiang X."/>
            <person name="Zhu D."/>
            <person name="Xiang H."/>
            <person name="Feng X."/>
            <person name="Li S."/>
            <person name="Wang J."/>
            <person name="Zhang G."/>
            <person name="Kronforst M.R."/>
            <person name="Wang W."/>
        </authorList>
    </citation>
    <scope>NUCLEOTIDE SEQUENCE [LARGE SCALE GENOMIC DNA]</scope>
    <source>
        <strain evidence="3">Ya'a_city_454_Px</strain>
        <tissue evidence="3">Whole body</tissue>
    </source>
</reference>
<feature type="region of interest" description="Disordered" evidence="2">
    <location>
        <begin position="913"/>
        <end position="954"/>
    </location>
</feature>
<evidence type="ECO:0000256" key="1">
    <source>
        <dbReference type="SAM" id="Coils"/>
    </source>
</evidence>
<keyword evidence="1" id="KW-0175">Coiled coil</keyword>
<keyword evidence="4" id="KW-1185">Reference proteome</keyword>
<dbReference type="EMBL" id="KQ459580">
    <property type="protein sequence ID" value="KPI99194.1"/>
    <property type="molecule type" value="Genomic_DNA"/>
</dbReference>
<dbReference type="STRING" id="66420.A0A194Q2H1"/>
<feature type="region of interest" description="Disordered" evidence="2">
    <location>
        <begin position="1"/>
        <end position="101"/>
    </location>
</feature>
<evidence type="ECO:0000313" key="4">
    <source>
        <dbReference type="Proteomes" id="UP000053268"/>
    </source>
</evidence>
<sequence>MSKENDQNSVHIDSVYVDGLEKECVTKSDQNSDSGVDTGELSSATANASSDSEVSPLKVSDKPVSEDEISKNEDSIENESSFTPASISPIEPIENMNSDDSLINETTDNVLTRNKNDFARDDEKSSINSDIDTLHIPENEQLEVSMYMQSDLDNVNRNLTTSTVSLNEPIKNQENSIICKSPYSKSAENITNLDEPQTNSLNSSTNTINTDEILSEFTNQKSKISATQKIIPDNHQDGKHSRLPKEILSQDLGSIVKNVHGIFWSVSGNIKNAYTQRVSSQKVPVKNLKPILNGKVMNDIFENTIDNQIPNSDKIITEEIKSNPEPNDVNGECDDMKKDVLKLQIESLERMLSEQRKENVVLRERVKQHVDELNTKDQTFKELEAKLDVMGKKVEQAQRDADAAVMRYAGAECAAIEGRRAAEAAKRAQQAAVTECELLAGKLKSAHSEKQRICQLYDDKCHELQNSERETAKLREDVKELEGRLKWTQSKLRMEMDAYKESSERAEKLSQQVTELEAAKEAAAAGATDSARAKVLESELKESQAALILCRHERDELERKLTSVVQQLDTCKRERDDATASLSVATDEQAAVTECELLAGKLKSAHSEKQRICQLYDDKCHELQNSERETAKLREDVKELEGRLKWTQSKLRMEMDAYKESSERAEKLSQQVTELEAAKEAAAAGATDSARAKVLESELKESQAALILCRHERDELERKLTSVVDRLREHNARLEQEAAELAALRAQAALADTLSSQLQRETERASQAEEALSRERARAETCARREAAALEHAARLTAQHVAQRARTSEHEAKAQALSADNVSLRERAEALEAEAEKLRSALAEEEERRQRENRVLARKVAELTEEVAEVSKRLEWEKGENSVLKKKNSSAIKELNRELQRALKRSEQLEARLQNDAASNRTGSVTSLSSGEGAQSEERAQNGLPESLPDVQTREPERQALIERIVSLQRAAARRAERCEFLEEHARQLTAELRGKARLLRHLLAAQPAGAVANSASDTNKKEIAMLGGGAMAALWGGDPAGLTPQLSLEMNRRLQALLEDTLLKNITLKENIDTLGEEIARLKAEKQTDH</sequence>
<dbReference type="InterPro" id="IPR038830">
    <property type="entry name" value="CCDC186"/>
</dbReference>
<dbReference type="GO" id="GO:0099518">
    <property type="term" value="P:vesicle cytoskeletal trafficking"/>
    <property type="evidence" value="ECO:0007669"/>
    <property type="project" value="TreeGrafter"/>
</dbReference>
<evidence type="ECO:0000313" key="3">
    <source>
        <dbReference type="EMBL" id="KPI99194.1"/>
    </source>
</evidence>
<accession>A0A194Q2H1</accession>
<dbReference type="PANTHER" id="PTHR18911">
    <property type="entry name" value="CTCL TUMOR ANTIGEN HD-CL-01"/>
    <property type="match status" value="1"/>
</dbReference>
<proteinExistence type="predicted"/>
<feature type="compositionally biased region" description="Polar residues" evidence="2">
    <location>
        <begin position="27"/>
        <end position="53"/>
    </location>
</feature>
<feature type="region of interest" description="Disordered" evidence="2">
    <location>
        <begin position="799"/>
        <end position="820"/>
    </location>
</feature>
<dbReference type="Proteomes" id="UP000053268">
    <property type="component" value="Unassembled WGS sequence"/>
</dbReference>